<keyword evidence="2" id="KW-1185">Reference proteome</keyword>
<dbReference type="AlphaFoldDB" id="M0NX44"/>
<protein>
    <submittedName>
        <fullName evidence="1">Uridine phosphorylase</fullName>
    </submittedName>
</protein>
<dbReference type="PATRIC" id="fig|1230456.3.peg.2305"/>
<dbReference type="EMBL" id="AOJH01000071">
    <property type="protein sequence ID" value="EMA61844.1"/>
    <property type="molecule type" value="Genomic_DNA"/>
</dbReference>
<dbReference type="STRING" id="1230456.C468_11610"/>
<comment type="caution">
    <text evidence="1">The sequence shown here is derived from an EMBL/GenBank/DDBJ whole genome shotgun (WGS) entry which is preliminary data.</text>
</comment>
<accession>M0NX44</accession>
<sequence>MSDVESFVRFCDSEFGTAVMDREAAYVRRHVTAGDRARPAVCFAHVTNQMGQTEEDFEKGEADGSRDALEVIDAAAAAWRASD</sequence>
<gene>
    <name evidence="1" type="ORF">C468_11610</name>
</gene>
<dbReference type="RefSeq" id="WP_008849005.1">
    <property type="nucleotide sequence ID" value="NZ_AOJH01000071.1"/>
</dbReference>
<evidence type="ECO:0000313" key="1">
    <source>
        <dbReference type="EMBL" id="EMA61844.1"/>
    </source>
</evidence>
<reference evidence="1 2" key="1">
    <citation type="journal article" date="2014" name="PLoS Genet.">
        <title>Phylogenetically driven sequencing of extremely halophilic archaea reveals strategies for static and dynamic osmo-response.</title>
        <authorList>
            <person name="Becker E.A."/>
            <person name="Seitzer P.M."/>
            <person name="Tritt A."/>
            <person name="Larsen D."/>
            <person name="Krusor M."/>
            <person name="Yao A.I."/>
            <person name="Wu D."/>
            <person name="Madern D."/>
            <person name="Eisen J.A."/>
            <person name="Darling A.E."/>
            <person name="Facciotti M.T."/>
        </authorList>
    </citation>
    <scope>NUCLEOTIDE SEQUENCE [LARGE SCALE GENOMIC DNA]</scope>
    <source>
        <strain evidence="1 2">JCM 14978</strain>
    </source>
</reference>
<proteinExistence type="predicted"/>
<organism evidence="1 2">
    <name type="scientific">Halorubrum kocurii JCM 14978</name>
    <dbReference type="NCBI Taxonomy" id="1230456"/>
    <lineage>
        <taxon>Archaea</taxon>
        <taxon>Methanobacteriati</taxon>
        <taxon>Methanobacteriota</taxon>
        <taxon>Stenosarchaea group</taxon>
        <taxon>Halobacteria</taxon>
        <taxon>Halobacteriales</taxon>
        <taxon>Haloferacaceae</taxon>
        <taxon>Halorubrum</taxon>
    </lineage>
</organism>
<name>M0NX44_9EURY</name>
<dbReference type="Proteomes" id="UP000011546">
    <property type="component" value="Unassembled WGS sequence"/>
</dbReference>
<evidence type="ECO:0000313" key="2">
    <source>
        <dbReference type="Proteomes" id="UP000011546"/>
    </source>
</evidence>